<comment type="caution">
    <text evidence="2">The sequence shown here is derived from an EMBL/GenBank/DDBJ whole genome shotgun (WGS) entry which is preliminary data.</text>
</comment>
<feature type="compositionally biased region" description="Polar residues" evidence="1">
    <location>
        <begin position="1"/>
        <end position="14"/>
    </location>
</feature>
<feature type="region of interest" description="Disordered" evidence="1">
    <location>
        <begin position="25"/>
        <end position="52"/>
    </location>
</feature>
<keyword evidence="3" id="KW-1185">Reference proteome</keyword>
<evidence type="ECO:0008006" key="4">
    <source>
        <dbReference type="Google" id="ProtNLM"/>
    </source>
</evidence>
<proteinExistence type="predicted"/>
<feature type="region of interest" description="Disordered" evidence="1">
    <location>
        <begin position="1"/>
        <end position="20"/>
    </location>
</feature>
<reference evidence="2 3" key="1">
    <citation type="submission" date="2023-03" db="EMBL/GenBank/DDBJ databases">
        <title>Bacillus Genome Sequencing.</title>
        <authorList>
            <person name="Dunlap C."/>
        </authorList>
    </citation>
    <scope>NUCLEOTIDE SEQUENCE [LARGE SCALE GENOMIC DNA]</scope>
    <source>
        <strain evidence="2 3">B-14544</strain>
    </source>
</reference>
<evidence type="ECO:0000313" key="3">
    <source>
        <dbReference type="Proteomes" id="UP001330749"/>
    </source>
</evidence>
<accession>A0ABU6NFV7</accession>
<gene>
    <name evidence="2" type="ORF">P4447_17735</name>
</gene>
<evidence type="ECO:0000313" key="2">
    <source>
        <dbReference type="EMBL" id="MED3564262.1"/>
    </source>
</evidence>
<name>A0ABU6NFV7_9BACI</name>
<sequence length="52" mass="5663">MEKNQTNQDLTLNKKTNDEELVISSTGYGLESVSKKETSAETERSNPSCGGL</sequence>
<organism evidence="2 3">
    <name type="scientific">Bacillus xiapuensis</name>
    <dbReference type="NCBI Taxonomy" id="2014075"/>
    <lineage>
        <taxon>Bacteria</taxon>
        <taxon>Bacillati</taxon>
        <taxon>Bacillota</taxon>
        <taxon>Bacilli</taxon>
        <taxon>Bacillales</taxon>
        <taxon>Bacillaceae</taxon>
        <taxon>Bacillus</taxon>
    </lineage>
</organism>
<dbReference type="RefSeq" id="WP_177177247.1">
    <property type="nucleotide sequence ID" value="NZ_JARMQG010000296.1"/>
</dbReference>
<evidence type="ECO:0000256" key="1">
    <source>
        <dbReference type="SAM" id="MobiDB-lite"/>
    </source>
</evidence>
<protein>
    <recommendedName>
        <fullName evidence="4">Lantibiotic cytolysin</fullName>
    </recommendedName>
</protein>
<dbReference type="EMBL" id="JARMQG010000296">
    <property type="protein sequence ID" value="MED3564262.1"/>
    <property type="molecule type" value="Genomic_DNA"/>
</dbReference>
<feature type="compositionally biased region" description="Basic and acidic residues" evidence="1">
    <location>
        <begin position="33"/>
        <end position="44"/>
    </location>
</feature>
<dbReference type="Proteomes" id="UP001330749">
    <property type="component" value="Unassembled WGS sequence"/>
</dbReference>